<dbReference type="InterPro" id="IPR043519">
    <property type="entry name" value="NT_sf"/>
</dbReference>
<keyword evidence="10" id="KW-0812">Transmembrane</keyword>
<feature type="transmembrane region" description="Helical" evidence="10">
    <location>
        <begin position="88"/>
        <end position="109"/>
    </location>
</feature>
<dbReference type="FunFam" id="1.10.1410.10:FF:000001">
    <property type="entry name" value="Putative poly(A) polymerase gamma"/>
    <property type="match status" value="1"/>
</dbReference>
<comment type="similarity">
    <text evidence="2">Belongs to the poly(A) polymerase family.</text>
</comment>
<evidence type="ECO:0000256" key="3">
    <source>
        <dbReference type="ARBA" id="ARBA00012388"/>
    </source>
</evidence>
<sequence>MCRHTHIALYTTGKIFTFGSYRLGALLAEDDSVEDLQAIPDTYVPVLKLKCMGVEVIRLWAKRRNIYSSAMGFLGGVSWAILTCRICQLYPCALPSTIVYLFFTIFSQWPWPKPVRLRESEYIATLNLPVWDPRHNPADRHHLMPILTPSYPSQNSAYIVQRSNRIIIEREMKR</sequence>
<keyword evidence="13" id="KW-1185">Reference proteome</keyword>
<proteinExistence type="inferred from homology"/>
<evidence type="ECO:0000256" key="6">
    <source>
        <dbReference type="ARBA" id="ARBA00022741"/>
    </source>
</evidence>
<accession>A0A0R3UDF1</accession>
<protein>
    <recommendedName>
        <fullName evidence="3">polynucleotide adenylyltransferase</fullName>
        <ecNumber evidence="3">2.7.7.19</ecNumber>
    </recommendedName>
</protein>
<dbReference type="AlphaFoldDB" id="A0A0R3UDF1"/>
<dbReference type="SUPFAM" id="SSF81631">
    <property type="entry name" value="PAP/OAS1 substrate-binding domain"/>
    <property type="match status" value="1"/>
</dbReference>
<dbReference type="GO" id="GO:0005524">
    <property type="term" value="F:ATP binding"/>
    <property type="evidence" value="ECO:0007669"/>
    <property type="project" value="UniProtKB-KW"/>
</dbReference>
<dbReference type="Pfam" id="PF04928">
    <property type="entry name" value="PAP_central"/>
    <property type="match status" value="1"/>
</dbReference>
<evidence type="ECO:0000256" key="1">
    <source>
        <dbReference type="ARBA" id="ARBA00004123"/>
    </source>
</evidence>
<evidence type="ECO:0000313" key="13">
    <source>
        <dbReference type="Proteomes" id="UP000267029"/>
    </source>
</evidence>
<evidence type="ECO:0000313" key="12">
    <source>
        <dbReference type="EMBL" id="VDD78947.1"/>
    </source>
</evidence>
<keyword evidence="6" id="KW-0547">Nucleotide-binding</keyword>
<keyword evidence="10" id="KW-1133">Transmembrane helix</keyword>
<gene>
    <name evidence="12" type="ORF">MCOS_LOCUS4950</name>
</gene>
<comment type="subcellular location">
    <subcellularLocation>
        <location evidence="1">Nucleus</location>
    </subcellularLocation>
</comment>
<evidence type="ECO:0000256" key="10">
    <source>
        <dbReference type="SAM" id="Phobius"/>
    </source>
</evidence>
<keyword evidence="10" id="KW-0472">Membrane</keyword>
<feature type="transmembrane region" description="Helical" evidence="10">
    <location>
        <begin position="66"/>
        <end position="82"/>
    </location>
</feature>
<dbReference type="GO" id="GO:0006397">
    <property type="term" value="P:mRNA processing"/>
    <property type="evidence" value="ECO:0007669"/>
    <property type="project" value="UniProtKB-KW"/>
</dbReference>
<dbReference type="SUPFAM" id="SSF81301">
    <property type="entry name" value="Nucleotidyltransferase"/>
    <property type="match status" value="1"/>
</dbReference>
<dbReference type="InterPro" id="IPR007012">
    <property type="entry name" value="PolA_pol_cen_dom"/>
</dbReference>
<dbReference type="STRING" id="53468.A0A0R3UDF1"/>
<feature type="non-terminal residue" evidence="12">
    <location>
        <position position="174"/>
    </location>
</feature>
<evidence type="ECO:0000256" key="7">
    <source>
        <dbReference type="ARBA" id="ARBA00022840"/>
    </source>
</evidence>
<dbReference type="EC" id="2.7.7.19" evidence="3"/>
<evidence type="ECO:0000256" key="2">
    <source>
        <dbReference type="ARBA" id="ARBA00010912"/>
    </source>
</evidence>
<keyword evidence="7" id="KW-0067">ATP-binding</keyword>
<dbReference type="GO" id="GO:1990817">
    <property type="term" value="F:poly(A) RNA polymerase activity"/>
    <property type="evidence" value="ECO:0007669"/>
    <property type="project" value="UniProtKB-EC"/>
</dbReference>
<keyword evidence="8" id="KW-0539">Nucleus</keyword>
<organism evidence="12 13">
    <name type="scientific">Mesocestoides corti</name>
    <name type="common">Flatworm</name>
    <dbReference type="NCBI Taxonomy" id="53468"/>
    <lineage>
        <taxon>Eukaryota</taxon>
        <taxon>Metazoa</taxon>
        <taxon>Spiralia</taxon>
        <taxon>Lophotrochozoa</taxon>
        <taxon>Platyhelminthes</taxon>
        <taxon>Cestoda</taxon>
        <taxon>Eucestoda</taxon>
        <taxon>Cyclophyllidea</taxon>
        <taxon>Mesocestoididae</taxon>
        <taxon>Mesocestoides</taxon>
    </lineage>
</organism>
<keyword evidence="4" id="KW-0507">mRNA processing</keyword>
<keyword evidence="5" id="KW-0808">Transferase</keyword>
<dbReference type="GO" id="GO:0005634">
    <property type="term" value="C:nucleus"/>
    <property type="evidence" value="ECO:0007669"/>
    <property type="project" value="UniProtKB-SubCell"/>
</dbReference>
<feature type="domain" description="Poly(A) polymerase central" evidence="11">
    <location>
        <begin position="54"/>
        <end position="174"/>
    </location>
</feature>
<dbReference type="Gene3D" id="1.10.1410.10">
    <property type="match status" value="1"/>
</dbReference>
<evidence type="ECO:0000259" key="11">
    <source>
        <dbReference type="Pfam" id="PF04928"/>
    </source>
</evidence>
<reference evidence="12 13" key="1">
    <citation type="submission" date="2018-10" db="EMBL/GenBank/DDBJ databases">
        <authorList>
            <consortium name="Pathogen Informatics"/>
        </authorList>
    </citation>
    <scope>NUCLEOTIDE SEQUENCE [LARGE SCALE GENOMIC DNA]</scope>
</reference>
<dbReference type="Proteomes" id="UP000267029">
    <property type="component" value="Unassembled WGS sequence"/>
</dbReference>
<dbReference type="EMBL" id="UXSR01002823">
    <property type="protein sequence ID" value="VDD78947.1"/>
    <property type="molecule type" value="Genomic_DNA"/>
</dbReference>
<evidence type="ECO:0000256" key="4">
    <source>
        <dbReference type="ARBA" id="ARBA00022664"/>
    </source>
</evidence>
<evidence type="ECO:0000256" key="5">
    <source>
        <dbReference type="ARBA" id="ARBA00022679"/>
    </source>
</evidence>
<dbReference type="PANTHER" id="PTHR10682:SF10">
    <property type="entry name" value="POLYNUCLEOTIDE ADENYLYLTRANSFERASE"/>
    <property type="match status" value="1"/>
</dbReference>
<dbReference type="OrthoDB" id="412748at2759"/>
<evidence type="ECO:0000256" key="9">
    <source>
        <dbReference type="ARBA" id="ARBA00048830"/>
    </source>
</evidence>
<name>A0A0R3UDF1_MESCO</name>
<comment type="catalytic activity">
    <reaction evidence="9">
        <text>RNA(n) + ATP = RNA(n)-3'-adenine ribonucleotide + diphosphate</text>
        <dbReference type="Rhea" id="RHEA:11332"/>
        <dbReference type="Rhea" id="RHEA-COMP:14527"/>
        <dbReference type="Rhea" id="RHEA-COMP:17347"/>
        <dbReference type="ChEBI" id="CHEBI:30616"/>
        <dbReference type="ChEBI" id="CHEBI:33019"/>
        <dbReference type="ChEBI" id="CHEBI:140395"/>
        <dbReference type="ChEBI" id="CHEBI:173115"/>
        <dbReference type="EC" id="2.7.7.19"/>
    </reaction>
</comment>
<dbReference type="PANTHER" id="PTHR10682">
    <property type="entry name" value="POLY A POLYMERASE"/>
    <property type="match status" value="1"/>
</dbReference>
<evidence type="ECO:0000256" key="8">
    <source>
        <dbReference type="ARBA" id="ARBA00023242"/>
    </source>
</evidence>